<evidence type="ECO:0000313" key="10">
    <source>
        <dbReference type="Proteomes" id="UP001153404"/>
    </source>
</evidence>
<feature type="transmembrane region" description="Helical" evidence="7">
    <location>
        <begin position="135"/>
        <end position="158"/>
    </location>
</feature>
<reference evidence="9" key="1">
    <citation type="submission" date="2022-10" db="EMBL/GenBank/DDBJ databases">
        <title>Comparative genomic analysis of Cohnella hashimotonis sp. nov., isolated from the International Space Station.</title>
        <authorList>
            <person name="Simpson A."/>
            <person name="Venkateswaran K."/>
        </authorList>
    </citation>
    <scope>NUCLEOTIDE SEQUENCE</scope>
    <source>
        <strain evidence="9">DSM 28161</strain>
    </source>
</reference>
<dbReference type="PROSITE" id="PS50928">
    <property type="entry name" value="ABC_TM1"/>
    <property type="match status" value="1"/>
</dbReference>
<dbReference type="InterPro" id="IPR000515">
    <property type="entry name" value="MetI-like"/>
</dbReference>
<organism evidence="9 10">
    <name type="scientific">Cohnella rhizosphaerae</name>
    <dbReference type="NCBI Taxonomy" id="1457232"/>
    <lineage>
        <taxon>Bacteria</taxon>
        <taxon>Bacillati</taxon>
        <taxon>Bacillota</taxon>
        <taxon>Bacilli</taxon>
        <taxon>Bacillales</taxon>
        <taxon>Paenibacillaceae</taxon>
        <taxon>Cohnella</taxon>
    </lineage>
</organism>
<dbReference type="InterPro" id="IPR035906">
    <property type="entry name" value="MetI-like_sf"/>
</dbReference>
<keyword evidence="4 7" id="KW-0812">Transmembrane</keyword>
<dbReference type="RefSeq" id="WP_277533586.1">
    <property type="nucleotide sequence ID" value="NZ_JAPDIA010000007.1"/>
</dbReference>
<name>A0A9X4QTG1_9BACL</name>
<comment type="caution">
    <text evidence="9">The sequence shown here is derived from an EMBL/GenBank/DDBJ whole genome shotgun (WGS) entry which is preliminary data.</text>
</comment>
<dbReference type="Pfam" id="PF00528">
    <property type="entry name" value="BPD_transp_1"/>
    <property type="match status" value="1"/>
</dbReference>
<dbReference type="GO" id="GO:0055085">
    <property type="term" value="P:transmembrane transport"/>
    <property type="evidence" value="ECO:0007669"/>
    <property type="project" value="InterPro"/>
</dbReference>
<keyword evidence="5 7" id="KW-1133">Transmembrane helix</keyword>
<dbReference type="GO" id="GO:0005886">
    <property type="term" value="C:plasma membrane"/>
    <property type="evidence" value="ECO:0007669"/>
    <property type="project" value="UniProtKB-SubCell"/>
</dbReference>
<dbReference type="AlphaFoldDB" id="A0A9X4QTG1"/>
<keyword evidence="10" id="KW-1185">Reference proteome</keyword>
<evidence type="ECO:0000256" key="7">
    <source>
        <dbReference type="RuleBase" id="RU363032"/>
    </source>
</evidence>
<evidence type="ECO:0000256" key="1">
    <source>
        <dbReference type="ARBA" id="ARBA00004651"/>
    </source>
</evidence>
<comment type="subcellular location">
    <subcellularLocation>
        <location evidence="1 7">Cell membrane</location>
        <topology evidence="1 7">Multi-pass membrane protein</topology>
    </subcellularLocation>
</comment>
<dbReference type="PANTHER" id="PTHR43744:SF12">
    <property type="entry name" value="ABC TRANSPORTER PERMEASE PROTEIN MG189-RELATED"/>
    <property type="match status" value="1"/>
</dbReference>
<dbReference type="EMBL" id="JAPDIA010000007">
    <property type="protein sequence ID" value="MDG0811121.1"/>
    <property type="molecule type" value="Genomic_DNA"/>
</dbReference>
<dbReference type="CDD" id="cd06261">
    <property type="entry name" value="TM_PBP2"/>
    <property type="match status" value="1"/>
</dbReference>
<proteinExistence type="inferred from homology"/>
<feature type="transmembrane region" description="Helical" evidence="7">
    <location>
        <begin position="179"/>
        <end position="204"/>
    </location>
</feature>
<keyword evidence="2 7" id="KW-0813">Transport</keyword>
<keyword evidence="6 7" id="KW-0472">Membrane</keyword>
<gene>
    <name evidence="9" type="ORF">OMP40_18445</name>
</gene>
<evidence type="ECO:0000256" key="2">
    <source>
        <dbReference type="ARBA" id="ARBA00022448"/>
    </source>
</evidence>
<evidence type="ECO:0000259" key="8">
    <source>
        <dbReference type="PROSITE" id="PS50928"/>
    </source>
</evidence>
<evidence type="ECO:0000256" key="3">
    <source>
        <dbReference type="ARBA" id="ARBA00022475"/>
    </source>
</evidence>
<protein>
    <submittedName>
        <fullName evidence="9">Carbohydrate ABC transporter permease</fullName>
    </submittedName>
</protein>
<dbReference type="Gene3D" id="1.10.3720.10">
    <property type="entry name" value="MetI-like"/>
    <property type="match status" value="1"/>
</dbReference>
<keyword evidence="3" id="KW-1003">Cell membrane</keyword>
<dbReference type="SUPFAM" id="SSF161098">
    <property type="entry name" value="MetI-like"/>
    <property type="match status" value="1"/>
</dbReference>
<evidence type="ECO:0000256" key="5">
    <source>
        <dbReference type="ARBA" id="ARBA00022989"/>
    </source>
</evidence>
<feature type="transmembrane region" description="Helical" evidence="7">
    <location>
        <begin position="106"/>
        <end position="129"/>
    </location>
</feature>
<evidence type="ECO:0000313" key="9">
    <source>
        <dbReference type="EMBL" id="MDG0811121.1"/>
    </source>
</evidence>
<sequence>MATGRLTRYALELALLVASLAILVPIALMVLGSLKSPLEAQAYTLRLPSEWHWDNYATVFQSGGMGRAFKNSVIIAFFGVCLTVLFSAMCSFTIARRSSRYTSILFVWILLGMIAPFSVVPTISLMQILQLSGTYASVIFIYIGINVSYSVFIFTGFIRSVPRELDEAAIVDGCGPYRMFFSIVLPLLKPVVATNVIILTMSIWNEFMIPLYFFNTSEKWTLPLTVYNFFGQYAGKWNLVFADLVITATPIVIVFFDRAEVYRRRYDVGSRKRLIGRTRSRRSEGERRD</sequence>
<dbReference type="Proteomes" id="UP001153404">
    <property type="component" value="Unassembled WGS sequence"/>
</dbReference>
<dbReference type="PANTHER" id="PTHR43744">
    <property type="entry name" value="ABC TRANSPORTER PERMEASE PROTEIN MG189-RELATED-RELATED"/>
    <property type="match status" value="1"/>
</dbReference>
<comment type="similarity">
    <text evidence="7">Belongs to the binding-protein-dependent transport system permease family.</text>
</comment>
<evidence type="ECO:0000256" key="4">
    <source>
        <dbReference type="ARBA" id="ARBA00022692"/>
    </source>
</evidence>
<feature type="transmembrane region" description="Helical" evidence="7">
    <location>
        <begin position="73"/>
        <end position="94"/>
    </location>
</feature>
<feature type="transmembrane region" description="Helical" evidence="7">
    <location>
        <begin position="237"/>
        <end position="256"/>
    </location>
</feature>
<evidence type="ECO:0000256" key="6">
    <source>
        <dbReference type="ARBA" id="ARBA00023136"/>
    </source>
</evidence>
<accession>A0A9X4QTG1</accession>
<feature type="domain" description="ABC transmembrane type-1" evidence="8">
    <location>
        <begin position="69"/>
        <end position="258"/>
    </location>
</feature>